<name>A0A8X6YQC1_9ARAC</name>
<comment type="caution">
    <text evidence="2">The sequence shown here is derived from an EMBL/GenBank/DDBJ whole genome shotgun (WGS) entry which is preliminary data.</text>
</comment>
<evidence type="ECO:0000313" key="2">
    <source>
        <dbReference type="EMBL" id="GFY75091.1"/>
    </source>
</evidence>
<dbReference type="Pfam" id="PF21138">
    <property type="entry name" value="SMUBP-2_HCS1_1B"/>
    <property type="match status" value="1"/>
</dbReference>
<feature type="domain" description="Helicase SMUBP-2/HCS1 1B" evidence="1">
    <location>
        <begin position="22"/>
        <end position="55"/>
    </location>
</feature>
<dbReference type="AlphaFoldDB" id="A0A8X6YQC1"/>
<reference evidence="2" key="1">
    <citation type="submission" date="2020-08" db="EMBL/GenBank/DDBJ databases">
        <title>Multicomponent nature underlies the extraordinary mechanical properties of spider dragline silk.</title>
        <authorList>
            <person name="Kono N."/>
            <person name="Nakamura H."/>
            <person name="Mori M."/>
            <person name="Yoshida Y."/>
            <person name="Ohtoshi R."/>
            <person name="Malay A.D."/>
            <person name="Moran D.A.P."/>
            <person name="Tomita M."/>
            <person name="Numata K."/>
            <person name="Arakawa K."/>
        </authorList>
    </citation>
    <scope>NUCLEOTIDE SEQUENCE</scope>
</reference>
<dbReference type="InterPro" id="IPR048761">
    <property type="entry name" value="SMUBP-2_HCS1_1B"/>
</dbReference>
<organism evidence="2 3">
    <name type="scientific">Trichonephila inaurata madagascariensis</name>
    <dbReference type="NCBI Taxonomy" id="2747483"/>
    <lineage>
        <taxon>Eukaryota</taxon>
        <taxon>Metazoa</taxon>
        <taxon>Ecdysozoa</taxon>
        <taxon>Arthropoda</taxon>
        <taxon>Chelicerata</taxon>
        <taxon>Arachnida</taxon>
        <taxon>Araneae</taxon>
        <taxon>Araneomorphae</taxon>
        <taxon>Entelegynae</taxon>
        <taxon>Araneoidea</taxon>
        <taxon>Nephilidae</taxon>
        <taxon>Trichonephila</taxon>
        <taxon>Trichonephila inaurata</taxon>
    </lineage>
</organism>
<feature type="non-terminal residue" evidence="2">
    <location>
        <position position="1"/>
    </location>
</feature>
<dbReference type="OrthoDB" id="6513042at2759"/>
<protein>
    <recommendedName>
        <fullName evidence="1">Helicase SMUBP-2/HCS1 1B domain-containing protein</fullName>
    </recommendedName>
</protein>
<gene>
    <name evidence="2" type="ORF">TNIN_190901</name>
</gene>
<keyword evidence="3" id="KW-1185">Reference proteome</keyword>
<proteinExistence type="predicted"/>
<evidence type="ECO:0000313" key="3">
    <source>
        <dbReference type="Proteomes" id="UP000886998"/>
    </source>
</evidence>
<dbReference type="EMBL" id="BMAV01021144">
    <property type="protein sequence ID" value="GFY75091.1"/>
    <property type="molecule type" value="Genomic_DNA"/>
</dbReference>
<accession>A0A8X6YQC1</accession>
<dbReference type="Proteomes" id="UP000886998">
    <property type="component" value="Unassembled WGS sequence"/>
</dbReference>
<sequence length="55" mass="6350">MTEQEKDLGKEEILDNCDRFAAKHLELLELEREAEIEENKCLQEGCSVKSLQKKG</sequence>
<dbReference type="GO" id="GO:0003723">
    <property type="term" value="F:RNA binding"/>
    <property type="evidence" value="ECO:0007669"/>
    <property type="project" value="InterPro"/>
</dbReference>
<evidence type="ECO:0000259" key="1">
    <source>
        <dbReference type="Pfam" id="PF21138"/>
    </source>
</evidence>